<dbReference type="EMBL" id="UINC01201978">
    <property type="protein sequence ID" value="SVE21565.1"/>
    <property type="molecule type" value="Genomic_DNA"/>
</dbReference>
<name>A0A383BQH9_9ZZZZ</name>
<feature type="region of interest" description="Disordered" evidence="1">
    <location>
        <begin position="189"/>
        <end position="209"/>
    </location>
</feature>
<protein>
    <submittedName>
        <fullName evidence="2">Uncharacterized protein</fullName>
    </submittedName>
</protein>
<evidence type="ECO:0000313" key="2">
    <source>
        <dbReference type="EMBL" id="SVE21565.1"/>
    </source>
</evidence>
<proteinExistence type="predicted"/>
<feature type="compositionally biased region" description="Low complexity" evidence="1">
    <location>
        <begin position="138"/>
        <end position="150"/>
    </location>
</feature>
<accession>A0A383BQH9</accession>
<organism evidence="2">
    <name type="scientific">marine metagenome</name>
    <dbReference type="NCBI Taxonomy" id="408172"/>
    <lineage>
        <taxon>unclassified sequences</taxon>
        <taxon>metagenomes</taxon>
        <taxon>ecological metagenomes</taxon>
    </lineage>
</organism>
<reference evidence="2" key="1">
    <citation type="submission" date="2018-05" db="EMBL/GenBank/DDBJ databases">
        <authorList>
            <person name="Lanie J.A."/>
            <person name="Ng W.-L."/>
            <person name="Kazmierczak K.M."/>
            <person name="Andrzejewski T.M."/>
            <person name="Davidsen T.M."/>
            <person name="Wayne K.J."/>
            <person name="Tettelin H."/>
            <person name="Glass J.I."/>
            <person name="Rusch D."/>
            <person name="Podicherti R."/>
            <person name="Tsui H.-C.T."/>
            <person name="Winkler M.E."/>
        </authorList>
    </citation>
    <scope>NUCLEOTIDE SEQUENCE</scope>
</reference>
<gene>
    <name evidence="2" type="ORF">METZ01_LOCUS474419</name>
</gene>
<sequence>GEVEFAQGKPGPGGMSRIYADSMALDLSEGGEVESVNLPAGLEGTIRTGGPGASWIKASAGSILLSREKLSRLQLDGDADVTYRNTDTGSVSRFQGRSMSLNFDERGTMVLVTAEGGATVVSRLPEGSRDEPSAGDIATPGQTSAAAAPQADDRAGRAGATMNTVRGERLEIPLHGGEVVEVRVIDSIEGTFTPPGNERVGGFDDEARE</sequence>
<feature type="non-terminal residue" evidence="2">
    <location>
        <position position="1"/>
    </location>
</feature>
<feature type="region of interest" description="Disordered" evidence="1">
    <location>
        <begin position="123"/>
        <end position="158"/>
    </location>
</feature>
<dbReference type="AlphaFoldDB" id="A0A383BQH9"/>
<evidence type="ECO:0000256" key="1">
    <source>
        <dbReference type="SAM" id="MobiDB-lite"/>
    </source>
</evidence>